<dbReference type="EMBL" id="SJOI01000001">
    <property type="protein sequence ID" value="TCL05233.1"/>
    <property type="molecule type" value="Genomic_DNA"/>
</dbReference>
<dbReference type="Pfam" id="PF00581">
    <property type="entry name" value="Rhodanese"/>
    <property type="match status" value="3"/>
</dbReference>
<dbReference type="SUPFAM" id="SSF52821">
    <property type="entry name" value="Rhodanese/Cell cycle control phosphatase"/>
    <property type="match status" value="4"/>
</dbReference>
<dbReference type="SMART" id="SM00450">
    <property type="entry name" value="RHOD"/>
    <property type="match status" value="3"/>
</dbReference>
<keyword evidence="2" id="KW-0808">Transferase</keyword>
<dbReference type="GO" id="GO:0004792">
    <property type="term" value="F:thiosulfate-cyanide sulfurtransferase activity"/>
    <property type="evidence" value="ECO:0007669"/>
    <property type="project" value="TreeGrafter"/>
</dbReference>
<accession>A0A4R1NCX1</accession>
<comment type="caution">
    <text evidence="2">The sequence shown here is derived from an EMBL/GenBank/DDBJ whole genome shotgun (WGS) entry which is preliminary data.</text>
</comment>
<dbReference type="PROSITE" id="PS50206">
    <property type="entry name" value="RHODANESE_3"/>
    <property type="match status" value="3"/>
</dbReference>
<name>A0A4R1NCX1_9GAMM</name>
<feature type="domain" description="Rhodanese" evidence="1">
    <location>
        <begin position="281"/>
        <end position="362"/>
    </location>
</feature>
<dbReference type="PANTHER" id="PTHR44086:SF10">
    <property type="entry name" value="THIOSULFATE SULFURTRANSFERASE_RHODANESE-LIKE DOMAIN-CONTAINING PROTEIN 3"/>
    <property type="match status" value="1"/>
</dbReference>
<dbReference type="Proteomes" id="UP000294555">
    <property type="component" value="Unassembled WGS sequence"/>
</dbReference>
<evidence type="ECO:0000259" key="1">
    <source>
        <dbReference type="PROSITE" id="PS50206"/>
    </source>
</evidence>
<feature type="domain" description="Rhodanese" evidence="1">
    <location>
        <begin position="22"/>
        <end position="112"/>
    </location>
</feature>
<keyword evidence="3" id="KW-1185">Reference proteome</keyword>
<protein>
    <submittedName>
        <fullName evidence="2">Rhodanese-related sulfurtransferase</fullName>
    </submittedName>
</protein>
<evidence type="ECO:0000313" key="3">
    <source>
        <dbReference type="Proteomes" id="UP000294555"/>
    </source>
</evidence>
<dbReference type="InterPro" id="IPR001763">
    <property type="entry name" value="Rhodanese-like_dom"/>
</dbReference>
<dbReference type="Gene3D" id="3.40.250.10">
    <property type="entry name" value="Rhodanese-like domain"/>
    <property type="match status" value="3"/>
</dbReference>
<feature type="domain" description="Rhodanese" evidence="1">
    <location>
        <begin position="145"/>
        <end position="236"/>
    </location>
</feature>
<dbReference type="AlphaFoldDB" id="A0A4R1NCX1"/>
<gene>
    <name evidence="2" type="ORF">EZJ58_3407</name>
</gene>
<sequence length="525" mass="57827">MTKYNDYGSAVPLSDLLNWLEDGEELAFIDIREEGLYGDSHPLLAVNVPYSLLESQFPALVPRADTRTVLLAEDTRGGERAAGRLSALGYSDIRILEGGIGAWEQAGLPLFKGVNVPYKAFAEFVEHHYRTPAIEADALARLIEQQGDYVLLDSRTVEEYDRFHVPSAISVPSAELLYRFDDLVPSPQTLVVVSCAGRTRGIIGAQTLINAGVPNRVAALSGGTQGWRLADFATVRDGNRYFQAQSDTAAQSSRQRAAKLARRYHVPHIDAATLRQWQGDENRTTYVFDVRHEDEYRRGHRADARWVPGGQLVQALDKWVGTRGSRIVLNDNDGVRAATTAHWLIQLGWQCYVLAGIDEGIRPPSRLLAPPTVPRINAAAVGQRLLNGAIGLSADRSWDYRRYHPAGTHWVNRSRLDDLPAVAGNARDILVFAEDPALAQGVVLDLSDAGFNATAVEGKRQDWLAAGLELHSSSQTPAVAQQIDFLFWLHDRHEGNAAASAAYLAWEADLPRQVGIPPRPISRWG</sequence>
<proteinExistence type="predicted"/>
<organism evidence="2 3">
    <name type="scientific">Sodalis ligni</name>
    <dbReference type="NCBI Taxonomy" id="2697027"/>
    <lineage>
        <taxon>Bacteria</taxon>
        <taxon>Pseudomonadati</taxon>
        <taxon>Pseudomonadota</taxon>
        <taxon>Gammaproteobacteria</taxon>
        <taxon>Enterobacterales</taxon>
        <taxon>Bruguierivoracaceae</taxon>
        <taxon>Sodalis</taxon>
    </lineage>
</organism>
<dbReference type="InterPro" id="IPR036873">
    <property type="entry name" value="Rhodanese-like_dom_sf"/>
</dbReference>
<dbReference type="PANTHER" id="PTHR44086">
    <property type="entry name" value="THIOSULFATE SULFURTRANSFERASE RDL2, MITOCHONDRIAL-RELATED"/>
    <property type="match status" value="1"/>
</dbReference>
<evidence type="ECO:0000313" key="2">
    <source>
        <dbReference type="EMBL" id="TCL05233.1"/>
    </source>
</evidence>
<reference evidence="2 3" key="1">
    <citation type="submission" date="2019-02" db="EMBL/GenBank/DDBJ databases">
        <title>Investigation of anaerobic lignin degradation for improved lignocellulosic biofuels.</title>
        <authorList>
            <person name="Deangelis K."/>
        </authorList>
    </citation>
    <scope>NUCLEOTIDE SEQUENCE [LARGE SCALE GENOMIC DNA]</scope>
    <source>
        <strain evidence="2 3">159R</strain>
    </source>
</reference>
<dbReference type="RefSeq" id="WP_165934185.1">
    <property type="nucleotide sequence ID" value="NZ_SJOI01000001.1"/>
</dbReference>